<sequence length="90" mass="10066">MGKGHATEVEWWSRPQKPCAMEHDLFGKLTSFIGQNGPRQTGIPLSSSVADVWRDGVWIMQSARSPEMEELLIYLTQSPSTILLAHRTGL</sequence>
<dbReference type="EMBL" id="JAGKQM010000019">
    <property type="protein sequence ID" value="KAH0857525.1"/>
    <property type="molecule type" value="Genomic_DNA"/>
</dbReference>
<name>A0ABQ7XNN1_BRANA</name>
<protein>
    <submittedName>
        <fullName evidence="1">Uncharacterized protein</fullName>
    </submittedName>
</protein>
<comment type="caution">
    <text evidence="1">The sequence shown here is derived from an EMBL/GenBank/DDBJ whole genome shotgun (WGS) entry which is preliminary data.</text>
</comment>
<keyword evidence="2" id="KW-1185">Reference proteome</keyword>
<gene>
    <name evidence="1" type="ORF">HID58_085786</name>
</gene>
<evidence type="ECO:0000313" key="2">
    <source>
        <dbReference type="Proteomes" id="UP000824890"/>
    </source>
</evidence>
<organism evidence="1 2">
    <name type="scientific">Brassica napus</name>
    <name type="common">Rape</name>
    <dbReference type="NCBI Taxonomy" id="3708"/>
    <lineage>
        <taxon>Eukaryota</taxon>
        <taxon>Viridiplantae</taxon>
        <taxon>Streptophyta</taxon>
        <taxon>Embryophyta</taxon>
        <taxon>Tracheophyta</taxon>
        <taxon>Spermatophyta</taxon>
        <taxon>Magnoliopsida</taxon>
        <taxon>eudicotyledons</taxon>
        <taxon>Gunneridae</taxon>
        <taxon>Pentapetalae</taxon>
        <taxon>rosids</taxon>
        <taxon>malvids</taxon>
        <taxon>Brassicales</taxon>
        <taxon>Brassicaceae</taxon>
        <taxon>Brassiceae</taxon>
        <taxon>Brassica</taxon>
    </lineage>
</organism>
<accession>A0ABQ7XNN1</accession>
<evidence type="ECO:0000313" key="1">
    <source>
        <dbReference type="EMBL" id="KAH0857525.1"/>
    </source>
</evidence>
<proteinExistence type="predicted"/>
<dbReference type="Proteomes" id="UP000824890">
    <property type="component" value="Unassembled WGS sequence"/>
</dbReference>
<reference evidence="1 2" key="1">
    <citation type="submission" date="2021-05" db="EMBL/GenBank/DDBJ databases">
        <title>Genome Assembly of Synthetic Allotetraploid Brassica napus Reveals Homoeologous Exchanges between Subgenomes.</title>
        <authorList>
            <person name="Davis J.T."/>
        </authorList>
    </citation>
    <scope>NUCLEOTIDE SEQUENCE [LARGE SCALE GENOMIC DNA]</scope>
    <source>
        <strain evidence="2">cv. Da-Ae</strain>
        <tissue evidence="1">Seedling</tissue>
    </source>
</reference>